<dbReference type="RefSeq" id="WP_104071134.1">
    <property type="nucleotide sequence ID" value="NZ_PRDS01000005.1"/>
</dbReference>
<dbReference type="Proteomes" id="UP000239736">
    <property type="component" value="Unassembled WGS sequence"/>
</dbReference>
<protein>
    <recommendedName>
        <fullName evidence="1">[Ribosomal protein bS18]-alanine N-acetyltransferase</fullName>
        <ecNumber evidence="1">2.3.1.266</ecNumber>
    </recommendedName>
</protein>
<comment type="catalytic activity">
    <reaction evidence="1">
        <text>N-terminal L-alanyl-[ribosomal protein bS18] + acetyl-CoA = N-terminal N(alpha)-acetyl-L-alanyl-[ribosomal protein bS18] + CoA + H(+)</text>
        <dbReference type="Rhea" id="RHEA:43756"/>
        <dbReference type="Rhea" id="RHEA-COMP:10676"/>
        <dbReference type="Rhea" id="RHEA-COMP:10677"/>
        <dbReference type="ChEBI" id="CHEBI:15378"/>
        <dbReference type="ChEBI" id="CHEBI:57287"/>
        <dbReference type="ChEBI" id="CHEBI:57288"/>
        <dbReference type="ChEBI" id="CHEBI:64718"/>
        <dbReference type="ChEBI" id="CHEBI:83683"/>
        <dbReference type="EC" id="2.3.1.266"/>
    </reaction>
</comment>
<comment type="subcellular location">
    <subcellularLocation>
        <location evidence="1">Cytoplasm</location>
    </subcellularLocation>
</comment>
<dbReference type="InterPro" id="IPR016181">
    <property type="entry name" value="Acyl_CoA_acyltransferase"/>
</dbReference>
<dbReference type="PROSITE" id="PS51186">
    <property type="entry name" value="GNAT"/>
    <property type="match status" value="1"/>
</dbReference>
<dbReference type="EC" id="2.3.1.266" evidence="1"/>
<dbReference type="InterPro" id="IPR000182">
    <property type="entry name" value="GNAT_dom"/>
</dbReference>
<keyword evidence="3" id="KW-0808">Transferase</keyword>
<keyword evidence="1" id="KW-0963">Cytoplasm</keyword>
<organism evidence="3 4">
    <name type="scientific">Albidovulum inexpectatum</name>
    <dbReference type="NCBI Taxonomy" id="196587"/>
    <lineage>
        <taxon>Bacteria</taxon>
        <taxon>Pseudomonadati</taxon>
        <taxon>Pseudomonadota</taxon>
        <taxon>Alphaproteobacteria</taxon>
        <taxon>Rhodobacterales</taxon>
        <taxon>Paracoccaceae</taxon>
        <taxon>Albidovulum</taxon>
    </lineage>
</organism>
<reference evidence="3 4" key="1">
    <citation type="submission" date="2018-01" db="EMBL/GenBank/DDBJ databases">
        <title>Genomic Encyclopedia of Archaeal and Bacterial Type Strains, Phase II (KMG-II): from individual species to whole genera.</title>
        <authorList>
            <person name="Goeker M."/>
        </authorList>
    </citation>
    <scope>NUCLEOTIDE SEQUENCE [LARGE SCALE GENOMIC DNA]</scope>
    <source>
        <strain evidence="3 4">DSM 12048</strain>
    </source>
</reference>
<evidence type="ECO:0000313" key="4">
    <source>
        <dbReference type="Proteomes" id="UP000239736"/>
    </source>
</evidence>
<dbReference type="CDD" id="cd04301">
    <property type="entry name" value="NAT_SF"/>
    <property type="match status" value="1"/>
</dbReference>
<dbReference type="OrthoDB" id="9804026at2"/>
<evidence type="ECO:0000259" key="2">
    <source>
        <dbReference type="PROSITE" id="PS51186"/>
    </source>
</evidence>
<dbReference type="EMBL" id="PRDS01000005">
    <property type="protein sequence ID" value="PPB80588.1"/>
    <property type="molecule type" value="Genomic_DNA"/>
</dbReference>
<comment type="caution">
    <text evidence="3">The sequence shown here is derived from an EMBL/GenBank/DDBJ whole genome shotgun (WGS) entry which is preliminary data.</text>
</comment>
<dbReference type="NCBIfam" id="TIGR01575">
    <property type="entry name" value="rimI"/>
    <property type="match status" value="1"/>
</dbReference>
<comment type="similarity">
    <text evidence="1">Belongs to the acetyltransferase family. RimI subfamily.</text>
</comment>
<dbReference type="GO" id="GO:0005737">
    <property type="term" value="C:cytoplasm"/>
    <property type="evidence" value="ECO:0007669"/>
    <property type="project" value="UniProtKB-SubCell"/>
</dbReference>
<dbReference type="GO" id="GO:0008999">
    <property type="term" value="F:protein-N-terminal-alanine acetyltransferase activity"/>
    <property type="evidence" value="ECO:0007669"/>
    <property type="project" value="UniProtKB-EC"/>
</dbReference>
<name>A0A2S5JGV6_9RHOB</name>
<accession>A0A2S5JGV6</accession>
<dbReference type="PANTHER" id="PTHR43617:SF20">
    <property type="entry name" value="N-ALPHA-ACETYLTRANSFERASE RIMI"/>
    <property type="match status" value="1"/>
</dbReference>
<dbReference type="InterPro" id="IPR050276">
    <property type="entry name" value="MshD_Acetyltransferase"/>
</dbReference>
<dbReference type="Pfam" id="PF00583">
    <property type="entry name" value="Acetyltransf_1"/>
    <property type="match status" value="1"/>
</dbReference>
<feature type="domain" description="N-acetyltransferase" evidence="2">
    <location>
        <begin position="1"/>
        <end position="143"/>
    </location>
</feature>
<evidence type="ECO:0000256" key="1">
    <source>
        <dbReference type="RuleBase" id="RU363094"/>
    </source>
</evidence>
<dbReference type="AlphaFoldDB" id="A0A2S5JGV6"/>
<sequence>MTDAWALAALHAAVFTTPRPWSADEFAAFLGQPGAFILSRQDDAGLGGLLVGRVVADEAELLTLAVAPERQRQGHGAALVRSFLDEARRRGAATAFLEVAADNLPAIALYRRFEFAESGCRRGYYRRPDGSPVDALVMARNLRRQD</sequence>
<comment type="function">
    <text evidence="1">Acetylates the N-terminal alanine of ribosomal protein bS18.</text>
</comment>
<gene>
    <name evidence="3" type="ORF">LV82_01937</name>
</gene>
<evidence type="ECO:0000313" key="3">
    <source>
        <dbReference type="EMBL" id="PPB80588.1"/>
    </source>
</evidence>
<keyword evidence="4" id="KW-1185">Reference proteome</keyword>
<dbReference type="InterPro" id="IPR006464">
    <property type="entry name" value="AcTrfase_RimI/Ard1"/>
</dbReference>
<proteinExistence type="inferred from homology"/>
<dbReference type="PANTHER" id="PTHR43617">
    <property type="entry name" value="L-AMINO ACID N-ACETYLTRANSFERASE"/>
    <property type="match status" value="1"/>
</dbReference>
<dbReference type="Gene3D" id="3.40.630.30">
    <property type="match status" value="1"/>
</dbReference>
<dbReference type="SUPFAM" id="SSF55729">
    <property type="entry name" value="Acyl-CoA N-acyltransferases (Nat)"/>
    <property type="match status" value="1"/>
</dbReference>